<keyword evidence="3" id="KW-1185">Reference proteome</keyword>
<dbReference type="EMBL" id="BAAAOQ010000005">
    <property type="protein sequence ID" value="GAA2194198.1"/>
    <property type="molecule type" value="Genomic_DNA"/>
</dbReference>
<evidence type="ECO:0008006" key="4">
    <source>
        <dbReference type="Google" id="ProtNLM"/>
    </source>
</evidence>
<organism evidence="2 3">
    <name type="scientific">Streptomyces bangladeshensis</name>
    <dbReference type="NCBI Taxonomy" id="295352"/>
    <lineage>
        <taxon>Bacteria</taxon>
        <taxon>Bacillati</taxon>
        <taxon>Actinomycetota</taxon>
        <taxon>Actinomycetes</taxon>
        <taxon>Kitasatosporales</taxon>
        <taxon>Streptomycetaceae</taxon>
        <taxon>Streptomyces</taxon>
    </lineage>
</organism>
<dbReference type="SUPFAM" id="SSF88713">
    <property type="entry name" value="Glycoside hydrolase/deacetylase"/>
    <property type="match status" value="1"/>
</dbReference>
<reference evidence="2 3" key="1">
    <citation type="journal article" date="2019" name="Int. J. Syst. Evol. Microbiol.">
        <title>The Global Catalogue of Microorganisms (GCM) 10K type strain sequencing project: providing services to taxonomists for standard genome sequencing and annotation.</title>
        <authorList>
            <consortium name="The Broad Institute Genomics Platform"/>
            <consortium name="The Broad Institute Genome Sequencing Center for Infectious Disease"/>
            <person name="Wu L."/>
            <person name="Ma J."/>
        </authorList>
    </citation>
    <scope>NUCLEOTIDE SEQUENCE [LARGE SCALE GENOMIC DNA]</scope>
    <source>
        <strain evidence="2 3">JCM 14924</strain>
    </source>
</reference>
<dbReference type="Gene3D" id="3.20.20.370">
    <property type="entry name" value="Glycoside hydrolase/deacetylase"/>
    <property type="match status" value="1"/>
</dbReference>
<evidence type="ECO:0000256" key="1">
    <source>
        <dbReference type="SAM" id="MobiDB-lite"/>
    </source>
</evidence>
<protein>
    <recommendedName>
        <fullName evidence="4">NodB homology domain-containing protein</fullName>
    </recommendedName>
</protein>
<dbReference type="InterPro" id="IPR011330">
    <property type="entry name" value="Glyco_hydro/deAcase_b/a-brl"/>
</dbReference>
<accession>A0ABN3BEX5</accession>
<gene>
    <name evidence="2" type="ORF">GCM10009787_19180</name>
</gene>
<dbReference type="Proteomes" id="UP001501391">
    <property type="component" value="Unassembled WGS sequence"/>
</dbReference>
<comment type="caution">
    <text evidence="2">The sequence shown here is derived from an EMBL/GenBank/DDBJ whole genome shotgun (WGS) entry which is preliminary data.</text>
</comment>
<name>A0ABN3BEX5_9ACTN</name>
<dbReference type="RefSeq" id="WP_346162490.1">
    <property type="nucleotide sequence ID" value="NZ_BAAAOQ010000005.1"/>
</dbReference>
<evidence type="ECO:0000313" key="3">
    <source>
        <dbReference type="Proteomes" id="UP001501391"/>
    </source>
</evidence>
<evidence type="ECO:0000313" key="2">
    <source>
        <dbReference type="EMBL" id="GAA2194198.1"/>
    </source>
</evidence>
<sequence length="472" mass="51178">MPGKAQVFLTFDVEDPVTPASDDAVVWLAELLRDKGVSAAFFITGDKARALVRRQRLDVFEALRSHDIGYHTNHHSTHPTIAEYLEPCGWADGVAEVVRRERSGADLIRDLSGRQLCGFATAGTSWGPQVPGALAELDIPAHVHSFSRTGGGHNPHWYAGALCFARSEATGPVEDDLQDPARFTDLIGRLPQTIRRAAQSEDRILHLYIGHPTMFVNQEFWDGLNYASGRNPDPGSALVAPPPRPSADTRTMLDRLARFIDAVRASPEAEFVAFSDLVAARRITPVFSEGWFATALAEAAGPNIGTTSRLVSPAQLLHALCRGIQGEDIDRAGPGGEVLGPVERPRSAEQPGHPVRLDDKQLREVADSVCRTVAATGALPALARTDGIAVAAATLYSSLLDLVARDPAEGLRSLPGTVPLSTRAELPPVADEISEHYNRRVRRWMHRPDLDVTELTRLTRAQTWSLRAAAAA</sequence>
<proteinExistence type="predicted"/>
<feature type="region of interest" description="Disordered" evidence="1">
    <location>
        <begin position="331"/>
        <end position="354"/>
    </location>
</feature>